<dbReference type="PANTHER" id="PTHR33116:SF66">
    <property type="entry name" value="REVERSE TRANSCRIPTASE ZINC-BINDING DOMAIN-CONTAINING PROTEIN"/>
    <property type="match status" value="1"/>
</dbReference>
<proteinExistence type="predicted"/>
<evidence type="ECO:0000313" key="2">
    <source>
        <dbReference type="RefSeq" id="XP_016481993.1"/>
    </source>
</evidence>
<keyword evidence="1" id="KW-1185">Reference proteome</keyword>
<dbReference type="AlphaFoldDB" id="A0A1S4AZN8"/>
<dbReference type="RefSeq" id="XP_016481993.1">
    <property type="nucleotide sequence ID" value="XM_016626507.1"/>
</dbReference>
<dbReference type="OrthoDB" id="7978815at2759"/>
<sequence>MAYVTTVNYSILLNRESAEPFNAAKGLKQGDPMSPFLFAIAMEGDLESMQRLHHYFWTFSSASRLHANLSKSAVYCGGIDPRQKAAIIQALGYTEGQLPFKYLGVPLDTKKLSILQWPPLITKMLFTLPVKVVKLIEAYCRSYLWSGGNVLTKKSLLSWEKVWNNVAIAKTYWDLTHKQDKLWIKWIHAYYVKQQRIDDMSIPHGASWMIRKIFEAK</sequence>
<protein>
    <submittedName>
        <fullName evidence="2">Uncharacterized protein LOC107802928</fullName>
    </submittedName>
</protein>
<dbReference type="PaxDb" id="4097-A0A1S4AZN8"/>
<dbReference type="Proteomes" id="UP000790787">
    <property type="component" value="Chromosome 10"/>
</dbReference>
<dbReference type="PANTHER" id="PTHR33116">
    <property type="entry name" value="REVERSE TRANSCRIPTASE ZINC-BINDING DOMAIN-CONTAINING PROTEIN-RELATED-RELATED"/>
    <property type="match status" value="1"/>
</dbReference>
<reference evidence="1" key="1">
    <citation type="journal article" date="2014" name="Nat. Commun.">
        <title>The tobacco genome sequence and its comparison with those of tomato and potato.</title>
        <authorList>
            <person name="Sierro N."/>
            <person name="Battey J.N."/>
            <person name="Ouadi S."/>
            <person name="Bakaher N."/>
            <person name="Bovet L."/>
            <person name="Willig A."/>
            <person name="Goepfert S."/>
            <person name="Peitsch M.C."/>
            <person name="Ivanov N.V."/>
        </authorList>
    </citation>
    <scope>NUCLEOTIDE SEQUENCE [LARGE SCALE GENOMIC DNA]</scope>
</reference>
<accession>A0A1S4AZN8</accession>
<reference evidence="2" key="2">
    <citation type="submission" date="2025-08" db="UniProtKB">
        <authorList>
            <consortium name="RefSeq"/>
        </authorList>
    </citation>
    <scope>IDENTIFICATION</scope>
    <source>
        <tissue evidence="2">Leaf</tissue>
    </source>
</reference>
<evidence type="ECO:0000313" key="1">
    <source>
        <dbReference type="Proteomes" id="UP000790787"/>
    </source>
</evidence>
<organism evidence="1 2">
    <name type="scientific">Nicotiana tabacum</name>
    <name type="common">Common tobacco</name>
    <dbReference type="NCBI Taxonomy" id="4097"/>
    <lineage>
        <taxon>Eukaryota</taxon>
        <taxon>Viridiplantae</taxon>
        <taxon>Streptophyta</taxon>
        <taxon>Embryophyta</taxon>
        <taxon>Tracheophyta</taxon>
        <taxon>Spermatophyta</taxon>
        <taxon>Magnoliopsida</taxon>
        <taxon>eudicotyledons</taxon>
        <taxon>Gunneridae</taxon>
        <taxon>Pentapetalae</taxon>
        <taxon>asterids</taxon>
        <taxon>lamiids</taxon>
        <taxon>Solanales</taxon>
        <taxon>Solanaceae</taxon>
        <taxon>Nicotianoideae</taxon>
        <taxon>Nicotianeae</taxon>
        <taxon>Nicotiana</taxon>
    </lineage>
</organism>
<dbReference type="KEGG" id="nta:107802928"/>
<dbReference type="GeneID" id="107802928"/>
<name>A0A1S4AZN8_TOBAC</name>
<gene>
    <name evidence="2" type="primary">LOC107802928</name>
</gene>